<reference evidence="1" key="1">
    <citation type="submission" date="2020-02" db="EMBL/GenBank/DDBJ databases">
        <authorList>
            <person name="Meier V. D."/>
        </authorList>
    </citation>
    <scope>NUCLEOTIDE SEQUENCE</scope>
    <source>
        <strain evidence="1">AVDCRST_MAG18</strain>
    </source>
</reference>
<protein>
    <submittedName>
        <fullName evidence="1">Uncharacterized protein</fullName>
    </submittedName>
</protein>
<proteinExistence type="predicted"/>
<name>A0A6J4UML2_9BACT</name>
<accession>A0A6J4UML2</accession>
<dbReference type="AlphaFoldDB" id="A0A6J4UML2"/>
<organism evidence="1">
    <name type="scientific">uncultured Thermomicrobiales bacterium</name>
    <dbReference type="NCBI Taxonomy" id="1645740"/>
    <lineage>
        <taxon>Bacteria</taxon>
        <taxon>Pseudomonadati</taxon>
        <taxon>Thermomicrobiota</taxon>
        <taxon>Thermomicrobia</taxon>
        <taxon>Thermomicrobiales</taxon>
        <taxon>environmental samples</taxon>
    </lineage>
</organism>
<evidence type="ECO:0000313" key="1">
    <source>
        <dbReference type="EMBL" id="CAA9553435.1"/>
    </source>
</evidence>
<sequence length="55" mass="6082">MKRVQALHPYIPHRRAICHGLAPSHSSLAVGGPTLEFTPTTLPARPHAYLLEQSR</sequence>
<dbReference type="EMBL" id="CADCWN010000035">
    <property type="protein sequence ID" value="CAA9553435.1"/>
    <property type="molecule type" value="Genomic_DNA"/>
</dbReference>
<gene>
    <name evidence="1" type="ORF">AVDCRST_MAG18-498</name>
</gene>